<dbReference type="GO" id="GO:0007165">
    <property type="term" value="P:signal transduction"/>
    <property type="evidence" value="ECO:0007669"/>
    <property type="project" value="UniProtKB-ARBA"/>
</dbReference>
<dbReference type="GO" id="GO:0005634">
    <property type="term" value="C:nucleus"/>
    <property type="evidence" value="ECO:0007669"/>
    <property type="project" value="UniProtKB-ARBA"/>
</dbReference>
<dbReference type="PANTHER" id="PTHR24353:SF153">
    <property type="entry name" value="CAMP-DEPENDENT PROTEIN KINASE CATALYTIC SUBUNIT 1"/>
    <property type="match status" value="1"/>
</dbReference>
<evidence type="ECO:0000256" key="10">
    <source>
        <dbReference type="RuleBase" id="RU000304"/>
    </source>
</evidence>
<feature type="region of interest" description="Disordered" evidence="11">
    <location>
        <begin position="1"/>
        <end position="145"/>
    </location>
</feature>
<evidence type="ECO:0000256" key="1">
    <source>
        <dbReference type="ARBA" id="ARBA00012444"/>
    </source>
</evidence>
<dbReference type="Pfam" id="PF00069">
    <property type="entry name" value="Pkinase"/>
    <property type="match status" value="1"/>
</dbReference>
<evidence type="ECO:0000256" key="3">
    <source>
        <dbReference type="ARBA" id="ARBA00022679"/>
    </source>
</evidence>
<gene>
    <name evidence="14" type="ORF">B0A49_08813</name>
</gene>
<evidence type="ECO:0000256" key="9">
    <source>
        <dbReference type="PROSITE-ProRule" id="PRU10141"/>
    </source>
</evidence>
<dbReference type="InterPro" id="IPR017441">
    <property type="entry name" value="Protein_kinase_ATP_BS"/>
</dbReference>
<keyword evidence="6 9" id="KW-0067">ATP-binding</keyword>
<dbReference type="PANTHER" id="PTHR24353">
    <property type="entry name" value="CYCLIC NUCLEOTIDE-DEPENDENT PROTEIN KINASE"/>
    <property type="match status" value="1"/>
</dbReference>
<dbReference type="STRING" id="331657.A0A4U0XE31"/>
<dbReference type="Proteomes" id="UP000308768">
    <property type="component" value="Unassembled WGS sequence"/>
</dbReference>
<evidence type="ECO:0000256" key="5">
    <source>
        <dbReference type="ARBA" id="ARBA00022777"/>
    </source>
</evidence>
<dbReference type="CDD" id="cd05580">
    <property type="entry name" value="STKc_PKA_like"/>
    <property type="match status" value="1"/>
</dbReference>
<dbReference type="InterPro" id="IPR008271">
    <property type="entry name" value="Ser/Thr_kinase_AS"/>
</dbReference>
<keyword evidence="4 9" id="KW-0547">Nucleotide-binding</keyword>
<dbReference type="SMART" id="SM00220">
    <property type="entry name" value="S_TKc"/>
    <property type="match status" value="1"/>
</dbReference>
<dbReference type="FunFam" id="1.10.510.10:FF:000005">
    <property type="entry name" value="cAMP-dependent protein kinase catalytic subunit alpha"/>
    <property type="match status" value="1"/>
</dbReference>
<dbReference type="OrthoDB" id="63267at2759"/>
<feature type="compositionally biased region" description="Polar residues" evidence="11">
    <location>
        <begin position="34"/>
        <end position="45"/>
    </location>
</feature>
<dbReference type="FunFam" id="3.30.200.20:FF:000005">
    <property type="entry name" value="cAMP-dependent protein kinase catalytic subunit"/>
    <property type="match status" value="1"/>
</dbReference>
<comment type="similarity">
    <text evidence="10">Belongs to the protein kinase superfamily.</text>
</comment>
<dbReference type="InterPro" id="IPR000961">
    <property type="entry name" value="AGC-kinase_C"/>
</dbReference>
<dbReference type="Gene3D" id="3.30.200.20">
    <property type="entry name" value="Phosphorylase Kinase, domain 1"/>
    <property type="match status" value="1"/>
</dbReference>
<dbReference type="PROSITE" id="PS00107">
    <property type="entry name" value="PROTEIN_KINASE_ATP"/>
    <property type="match status" value="1"/>
</dbReference>
<feature type="domain" description="AGC-kinase C-terminal" evidence="13">
    <location>
        <begin position="408"/>
        <end position="455"/>
    </location>
</feature>
<dbReference type="AlphaFoldDB" id="A0A4U0XE31"/>
<keyword evidence="15" id="KW-1185">Reference proteome</keyword>
<evidence type="ECO:0000256" key="4">
    <source>
        <dbReference type="ARBA" id="ARBA00022741"/>
    </source>
</evidence>
<name>A0A4U0XE31_9PEZI</name>
<evidence type="ECO:0000256" key="8">
    <source>
        <dbReference type="ARBA" id="ARBA00047454"/>
    </source>
</evidence>
<evidence type="ECO:0000256" key="6">
    <source>
        <dbReference type="ARBA" id="ARBA00022840"/>
    </source>
</evidence>
<evidence type="ECO:0000256" key="2">
    <source>
        <dbReference type="ARBA" id="ARBA00022527"/>
    </source>
</evidence>
<reference evidence="14 15" key="1">
    <citation type="submission" date="2017-03" db="EMBL/GenBank/DDBJ databases">
        <title>Genomes of endolithic fungi from Antarctica.</title>
        <authorList>
            <person name="Coleine C."/>
            <person name="Masonjones S."/>
            <person name="Stajich J.E."/>
        </authorList>
    </citation>
    <scope>NUCLEOTIDE SEQUENCE [LARGE SCALE GENOMIC DNA]</scope>
    <source>
        <strain evidence="14 15">CCFEE 5187</strain>
    </source>
</reference>
<dbReference type="Gene3D" id="1.10.510.10">
    <property type="entry name" value="Transferase(Phosphotransferase) domain 1"/>
    <property type="match status" value="1"/>
</dbReference>
<dbReference type="PROSITE" id="PS51285">
    <property type="entry name" value="AGC_KINASE_CTER"/>
    <property type="match status" value="1"/>
</dbReference>
<comment type="caution">
    <text evidence="14">The sequence shown here is derived from an EMBL/GenBank/DDBJ whole genome shotgun (WGS) entry which is preliminary data.</text>
</comment>
<dbReference type="EC" id="2.7.11.11" evidence="1"/>
<dbReference type="EMBL" id="NAJN01000428">
    <property type="protein sequence ID" value="TKA73513.1"/>
    <property type="molecule type" value="Genomic_DNA"/>
</dbReference>
<evidence type="ECO:0000256" key="11">
    <source>
        <dbReference type="SAM" id="MobiDB-lite"/>
    </source>
</evidence>
<organism evidence="14 15">
    <name type="scientific">Cryomyces minteri</name>
    <dbReference type="NCBI Taxonomy" id="331657"/>
    <lineage>
        <taxon>Eukaryota</taxon>
        <taxon>Fungi</taxon>
        <taxon>Dikarya</taxon>
        <taxon>Ascomycota</taxon>
        <taxon>Pezizomycotina</taxon>
        <taxon>Dothideomycetes</taxon>
        <taxon>Dothideomycetes incertae sedis</taxon>
        <taxon>Cryomyces</taxon>
    </lineage>
</organism>
<evidence type="ECO:0000256" key="7">
    <source>
        <dbReference type="ARBA" id="ARBA00047292"/>
    </source>
</evidence>
<protein>
    <recommendedName>
        <fullName evidence="1">cAMP-dependent protein kinase</fullName>
        <ecNumber evidence="1">2.7.11.11</ecNumber>
    </recommendedName>
</protein>
<dbReference type="GO" id="GO:0005952">
    <property type="term" value="C:cAMP-dependent protein kinase complex"/>
    <property type="evidence" value="ECO:0007669"/>
    <property type="project" value="TreeGrafter"/>
</dbReference>
<dbReference type="InterPro" id="IPR000719">
    <property type="entry name" value="Prot_kinase_dom"/>
</dbReference>
<dbReference type="InterPro" id="IPR011009">
    <property type="entry name" value="Kinase-like_dom_sf"/>
</dbReference>
<feature type="compositionally biased region" description="Polar residues" evidence="11">
    <location>
        <begin position="81"/>
        <end position="128"/>
    </location>
</feature>
<evidence type="ECO:0000313" key="14">
    <source>
        <dbReference type="EMBL" id="TKA73513.1"/>
    </source>
</evidence>
<feature type="binding site" evidence="9">
    <location>
        <position position="181"/>
    </location>
    <ligand>
        <name>ATP</name>
        <dbReference type="ChEBI" id="CHEBI:30616"/>
    </ligand>
</feature>
<feature type="domain" description="Protein kinase" evidence="12">
    <location>
        <begin position="152"/>
        <end position="407"/>
    </location>
</feature>
<dbReference type="PROSITE" id="PS00108">
    <property type="entry name" value="PROTEIN_KINASE_ST"/>
    <property type="match status" value="1"/>
</dbReference>
<evidence type="ECO:0000313" key="15">
    <source>
        <dbReference type="Proteomes" id="UP000308768"/>
    </source>
</evidence>
<keyword evidence="5 14" id="KW-0418">Kinase</keyword>
<dbReference type="PROSITE" id="PS50011">
    <property type="entry name" value="PROTEIN_KINASE_DOM"/>
    <property type="match status" value="1"/>
</dbReference>
<keyword evidence="3" id="KW-0808">Transferase</keyword>
<evidence type="ECO:0000259" key="13">
    <source>
        <dbReference type="PROSITE" id="PS51285"/>
    </source>
</evidence>
<proteinExistence type="inferred from homology"/>
<comment type="catalytic activity">
    <reaction evidence="8">
        <text>L-seryl-[protein] + ATP = O-phospho-L-seryl-[protein] + ADP + H(+)</text>
        <dbReference type="Rhea" id="RHEA:17989"/>
        <dbReference type="Rhea" id="RHEA-COMP:9863"/>
        <dbReference type="Rhea" id="RHEA-COMP:11604"/>
        <dbReference type="ChEBI" id="CHEBI:15378"/>
        <dbReference type="ChEBI" id="CHEBI:29999"/>
        <dbReference type="ChEBI" id="CHEBI:30616"/>
        <dbReference type="ChEBI" id="CHEBI:83421"/>
        <dbReference type="ChEBI" id="CHEBI:456216"/>
        <dbReference type="EC" id="2.7.11.11"/>
    </reaction>
</comment>
<sequence length="455" mass="50475">MPSLGFLKKKRTKDSSGSNDLNPPTSPIKDKDNSSPITPTLSKSSKAGEPLGTTLPQTTSQTSTLQPASSSAASATKAADSMNSTAYQQQPIQNLIHPSSHNDSGYQSDGKASSQSNQQSLNGRTATPNVGGGTPAQNPARETKGKYTLNDFTIQRTLGTGSFGRVHLVQSKHNQRFYAVKVLKKAQVVKMKQVEHTNDERRMLQRVKHPFLITLWGTFQDSKNLYMVMDFIEGGELFSLLRKSQRFPNPVAKFYAAEVTLALDYLHSMDIIYRDLKPENLLLDRHGHLKITDFGFAKEVPDITWTLCGTPDYLAPEVVASKGYNKSVDWWSLGILIFEMLCGFTPFWDGGSPMKIYENILRGRVKYPPYIHPDAQDLLTKLITQDLTKRLGNLHGGSKDVMQHPWFAEVTWERLSKKDIDAPYVPPVRGGAGDASCFDKYPEETEAYGAAGQDP</sequence>
<dbReference type="SUPFAM" id="SSF56112">
    <property type="entry name" value="Protein kinase-like (PK-like)"/>
    <property type="match status" value="1"/>
</dbReference>
<keyword evidence="2 10" id="KW-0723">Serine/threonine-protein kinase</keyword>
<evidence type="ECO:0000259" key="12">
    <source>
        <dbReference type="PROSITE" id="PS50011"/>
    </source>
</evidence>
<feature type="compositionally biased region" description="Low complexity" evidence="11">
    <location>
        <begin position="50"/>
        <end position="79"/>
    </location>
</feature>
<comment type="catalytic activity">
    <reaction evidence="7">
        <text>L-threonyl-[protein] + ATP = O-phospho-L-threonyl-[protein] + ADP + H(+)</text>
        <dbReference type="Rhea" id="RHEA:46608"/>
        <dbReference type="Rhea" id="RHEA-COMP:11060"/>
        <dbReference type="Rhea" id="RHEA-COMP:11605"/>
        <dbReference type="ChEBI" id="CHEBI:15378"/>
        <dbReference type="ChEBI" id="CHEBI:30013"/>
        <dbReference type="ChEBI" id="CHEBI:30616"/>
        <dbReference type="ChEBI" id="CHEBI:61977"/>
        <dbReference type="ChEBI" id="CHEBI:456216"/>
        <dbReference type="EC" id="2.7.11.11"/>
    </reaction>
</comment>
<dbReference type="GO" id="GO:0005524">
    <property type="term" value="F:ATP binding"/>
    <property type="evidence" value="ECO:0007669"/>
    <property type="project" value="UniProtKB-UniRule"/>
</dbReference>
<dbReference type="GO" id="GO:0004691">
    <property type="term" value="F:cAMP-dependent protein kinase activity"/>
    <property type="evidence" value="ECO:0007669"/>
    <property type="project" value="UniProtKB-EC"/>
</dbReference>
<accession>A0A4U0XE31</accession>
<dbReference type="GO" id="GO:0005829">
    <property type="term" value="C:cytosol"/>
    <property type="evidence" value="ECO:0007669"/>
    <property type="project" value="TreeGrafter"/>
</dbReference>